<dbReference type="InterPro" id="IPR013815">
    <property type="entry name" value="ATP_grasp_subdomain_1"/>
</dbReference>
<comment type="caution">
    <text evidence="12">The sequence shown here is derived from an EMBL/GenBank/DDBJ whole genome shotgun (WGS) entry which is preliminary data.</text>
</comment>
<dbReference type="GO" id="GO:0005737">
    <property type="term" value="C:cytoplasm"/>
    <property type="evidence" value="ECO:0007669"/>
    <property type="project" value="UniProtKB-SubCell"/>
</dbReference>
<dbReference type="GO" id="GO:0008360">
    <property type="term" value="P:regulation of cell shape"/>
    <property type="evidence" value="ECO:0007669"/>
    <property type="project" value="UniProtKB-KW"/>
</dbReference>
<proteinExistence type="inferred from homology"/>
<sequence length="327" mass="35115">MADSLEPCIAVLAGGFNEERALSLQGGQDVLDALSKNHANVKFIDWTHGIDLHTQLVGATICFNCLHGSLGEDGAIAGLLETMQIPYTFSGIFGSACGSDKGKSKDLLSGKRDVLVVPGEHVLMSEYSPGADCPIPLPVMVKDPTQGSSKGVWLCKNKHDVDMAMAQVAGPEALVEQFIAGVDIVVCLIQTDAEVIAWPVMEFETELEWQDNASKNSLWGWERGSEGKPTVLKHCPPKNLSQAAETKAVAMAKAIYRHLRARGALNVEFRVSGEDIYFIEVSVIPALTKTSVHATCAKAGDLSYSDLIEQMVKTASLDCAKSTPTKL</sequence>
<evidence type="ECO:0000256" key="1">
    <source>
        <dbReference type="ARBA" id="ARBA00004496"/>
    </source>
</evidence>
<dbReference type="InterPro" id="IPR011761">
    <property type="entry name" value="ATP-grasp"/>
</dbReference>
<dbReference type="Gene3D" id="3.30.470.20">
    <property type="entry name" value="ATP-grasp fold, B domain"/>
    <property type="match status" value="1"/>
</dbReference>
<evidence type="ECO:0000259" key="11">
    <source>
        <dbReference type="PROSITE" id="PS50975"/>
    </source>
</evidence>
<dbReference type="PROSITE" id="PS00843">
    <property type="entry name" value="DALA_DALA_LIGASE_1"/>
    <property type="match status" value="1"/>
</dbReference>
<evidence type="ECO:0000256" key="9">
    <source>
        <dbReference type="ARBA" id="ARBA00023316"/>
    </source>
</evidence>
<keyword evidence="9" id="KW-0961">Cell wall biogenesis/degradation</keyword>
<feature type="domain" description="ATP-grasp" evidence="11">
    <location>
        <begin position="106"/>
        <end position="313"/>
    </location>
</feature>
<dbReference type="Proteomes" id="UP001190700">
    <property type="component" value="Unassembled WGS sequence"/>
</dbReference>
<dbReference type="GO" id="GO:0005524">
    <property type="term" value="F:ATP binding"/>
    <property type="evidence" value="ECO:0007669"/>
    <property type="project" value="UniProtKB-UniRule"/>
</dbReference>
<organism evidence="12 13">
    <name type="scientific">Cymbomonas tetramitiformis</name>
    <dbReference type="NCBI Taxonomy" id="36881"/>
    <lineage>
        <taxon>Eukaryota</taxon>
        <taxon>Viridiplantae</taxon>
        <taxon>Chlorophyta</taxon>
        <taxon>Pyramimonadophyceae</taxon>
        <taxon>Pyramimonadales</taxon>
        <taxon>Pyramimonadaceae</taxon>
        <taxon>Cymbomonas</taxon>
    </lineage>
</organism>
<dbReference type="InterPro" id="IPR016185">
    <property type="entry name" value="PreATP-grasp_dom_sf"/>
</dbReference>
<comment type="subcellular location">
    <subcellularLocation>
        <location evidence="1">Cytoplasm</location>
    </subcellularLocation>
</comment>
<dbReference type="SUPFAM" id="SSF52440">
    <property type="entry name" value="PreATP-grasp domain"/>
    <property type="match status" value="1"/>
</dbReference>
<keyword evidence="13" id="KW-1185">Reference proteome</keyword>
<evidence type="ECO:0000256" key="4">
    <source>
        <dbReference type="ARBA" id="ARBA00022598"/>
    </source>
</evidence>
<comment type="similarity">
    <text evidence="2">Belongs to the D-alanine--D-alanine ligase family.</text>
</comment>
<keyword evidence="5 10" id="KW-0547">Nucleotide-binding</keyword>
<gene>
    <name evidence="12" type="ORF">CYMTET_5389</name>
</gene>
<evidence type="ECO:0000256" key="2">
    <source>
        <dbReference type="ARBA" id="ARBA00010871"/>
    </source>
</evidence>
<keyword evidence="3" id="KW-0963">Cytoplasm</keyword>
<keyword evidence="7" id="KW-0133">Cell shape</keyword>
<evidence type="ECO:0000256" key="5">
    <source>
        <dbReference type="ARBA" id="ARBA00022741"/>
    </source>
</evidence>
<evidence type="ECO:0000313" key="13">
    <source>
        <dbReference type="Proteomes" id="UP001190700"/>
    </source>
</evidence>
<evidence type="ECO:0000256" key="6">
    <source>
        <dbReference type="ARBA" id="ARBA00022840"/>
    </source>
</evidence>
<evidence type="ECO:0000256" key="7">
    <source>
        <dbReference type="ARBA" id="ARBA00022960"/>
    </source>
</evidence>
<protein>
    <recommendedName>
        <fullName evidence="11">ATP-grasp domain-containing protein</fullName>
    </recommendedName>
</protein>
<dbReference type="PROSITE" id="PS50975">
    <property type="entry name" value="ATP_GRASP"/>
    <property type="match status" value="1"/>
</dbReference>
<evidence type="ECO:0000256" key="3">
    <source>
        <dbReference type="ARBA" id="ARBA00022490"/>
    </source>
</evidence>
<keyword evidence="6 10" id="KW-0067">ATP-binding</keyword>
<evidence type="ECO:0000256" key="8">
    <source>
        <dbReference type="ARBA" id="ARBA00022984"/>
    </source>
</evidence>
<accession>A0AAE0LIX8</accession>
<dbReference type="SUPFAM" id="SSF56059">
    <property type="entry name" value="Glutathione synthetase ATP-binding domain-like"/>
    <property type="match status" value="1"/>
</dbReference>
<keyword evidence="4" id="KW-0436">Ligase</keyword>
<dbReference type="GO" id="GO:0008716">
    <property type="term" value="F:D-alanine-D-alanine ligase activity"/>
    <property type="evidence" value="ECO:0007669"/>
    <property type="project" value="InterPro"/>
</dbReference>
<evidence type="ECO:0000313" key="12">
    <source>
        <dbReference type="EMBL" id="KAK3287086.1"/>
    </source>
</evidence>
<evidence type="ECO:0000256" key="10">
    <source>
        <dbReference type="PROSITE-ProRule" id="PRU00409"/>
    </source>
</evidence>
<dbReference type="Gene3D" id="3.30.1490.20">
    <property type="entry name" value="ATP-grasp fold, A domain"/>
    <property type="match status" value="1"/>
</dbReference>
<dbReference type="EMBL" id="LGRX02001016">
    <property type="protein sequence ID" value="KAK3287086.1"/>
    <property type="molecule type" value="Genomic_DNA"/>
</dbReference>
<reference evidence="12 13" key="1">
    <citation type="journal article" date="2015" name="Genome Biol. Evol.">
        <title>Comparative Genomics of a Bacterivorous Green Alga Reveals Evolutionary Causalities and Consequences of Phago-Mixotrophic Mode of Nutrition.</title>
        <authorList>
            <person name="Burns J.A."/>
            <person name="Paasch A."/>
            <person name="Narechania A."/>
            <person name="Kim E."/>
        </authorList>
    </citation>
    <scope>NUCLEOTIDE SEQUENCE [LARGE SCALE GENOMIC DNA]</scope>
    <source>
        <strain evidence="12 13">PLY_AMNH</strain>
    </source>
</reference>
<dbReference type="Pfam" id="PF07478">
    <property type="entry name" value="Dala_Dala_lig_C"/>
    <property type="match status" value="1"/>
</dbReference>
<dbReference type="AlphaFoldDB" id="A0AAE0LIX8"/>
<keyword evidence="8" id="KW-0573">Peptidoglycan synthesis</keyword>
<dbReference type="GO" id="GO:0071555">
    <property type="term" value="P:cell wall organization"/>
    <property type="evidence" value="ECO:0007669"/>
    <property type="project" value="UniProtKB-KW"/>
</dbReference>
<dbReference type="PANTHER" id="PTHR23132:SF23">
    <property type="entry name" value="D-ALANINE--D-ALANINE LIGASE B"/>
    <property type="match status" value="1"/>
</dbReference>
<dbReference type="GO" id="GO:0046872">
    <property type="term" value="F:metal ion binding"/>
    <property type="evidence" value="ECO:0007669"/>
    <property type="project" value="InterPro"/>
</dbReference>
<name>A0AAE0LIX8_9CHLO</name>
<dbReference type="PANTHER" id="PTHR23132">
    <property type="entry name" value="D-ALANINE--D-ALANINE LIGASE"/>
    <property type="match status" value="1"/>
</dbReference>
<dbReference type="InterPro" id="IPR000291">
    <property type="entry name" value="D-Ala_lig_Van_CS"/>
</dbReference>
<dbReference type="InterPro" id="IPR011095">
    <property type="entry name" value="Dala_Dala_lig_C"/>
</dbReference>
<dbReference type="Gene3D" id="3.40.50.20">
    <property type="match status" value="1"/>
</dbReference>